<dbReference type="Gene3D" id="1.10.1270.10">
    <property type="entry name" value="TrpR-like"/>
    <property type="match status" value="1"/>
</dbReference>
<dbReference type="NCBIfam" id="TIGR02531">
    <property type="entry name" value="yecD_yerC"/>
    <property type="match status" value="1"/>
</dbReference>
<dbReference type="PANTHER" id="PTHR40080">
    <property type="entry name" value="LMO1763 PROTEIN"/>
    <property type="match status" value="1"/>
</dbReference>
<dbReference type="EMBL" id="MFJZ01000011">
    <property type="protein sequence ID" value="OGG30635.1"/>
    <property type="molecule type" value="Genomic_DNA"/>
</dbReference>
<dbReference type="Proteomes" id="UP000176409">
    <property type="component" value="Unassembled WGS sequence"/>
</dbReference>
<dbReference type="PIRSF" id="PIRSF012508">
    <property type="entry name" value="YerC"/>
    <property type="match status" value="1"/>
</dbReference>
<evidence type="ECO:0000313" key="1">
    <source>
        <dbReference type="EMBL" id="OGG30635.1"/>
    </source>
</evidence>
<dbReference type="AlphaFoldDB" id="A0A1F6B132"/>
<sequence>MKELFEAILRLKSPDEAARFFRDLLTIAELKEFANRWQAVKMLSQGTSYTVIAEKLGMSTATVTRVAHWFHHGMDGYKAVADRMFQKLKT</sequence>
<evidence type="ECO:0000313" key="2">
    <source>
        <dbReference type="Proteomes" id="UP000176409"/>
    </source>
</evidence>
<evidence type="ECO:0008006" key="3">
    <source>
        <dbReference type="Google" id="ProtNLM"/>
    </source>
</evidence>
<gene>
    <name evidence="1" type="ORF">A2973_05530</name>
</gene>
<proteinExistence type="predicted"/>
<dbReference type="InterPro" id="IPR013368">
    <property type="entry name" value="YecD_YerC"/>
</dbReference>
<reference evidence="1 2" key="1">
    <citation type="journal article" date="2016" name="Nat. Commun.">
        <title>Thousands of microbial genomes shed light on interconnected biogeochemical processes in an aquifer system.</title>
        <authorList>
            <person name="Anantharaman K."/>
            <person name="Brown C.T."/>
            <person name="Hug L.A."/>
            <person name="Sharon I."/>
            <person name="Castelle C.J."/>
            <person name="Probst A.J."/>
            <person name="Thomas B.C."/>
            <person name="Singh A."/>
            <person name="Wilkins M.J."/>
            <person name="Karaoz U."/>
            <person name="Brodie E.L."/>
            <person name="Williams K.H."/>
            <person name="Hubbard S.S."/>
            <person name="Banfield J.F."/>
        </authorList>
    </citation>
    <scope>NUCLEOTIDE SEQUENCE [LARGE SCALE GENOMIC DNA]</scope>
</reference>
<dbReference type="InterPro" id="IPR038116">
    <property type="entry name" value="TrpR-like_sf"/>
</dbReference>
<dbReference type="InterPro" id="IPR000831">
    <property type="entry name" value="Trp_repress"/>
</dbReference>
<accession>A0A1F6B132</accession>
<comment type="caution">
    <text evidence="1">The sequence shown here is derived from an EMBL/GenBank/DDBJ whole genome shotgun (WGS) entry which is preliminary data.</text>
</comment>
<dbReference type="InterPro" id="IPR010921">
    <property type="entry name" value="Trp_repressor/repl_initiator"/>
</dbReference>
<dbReference type="STRING" id="1798396.A2973_05530"/>
<name>A0A1F6B132_9BACT</name>
<dbReference type="PANTHER" id="PTHR40080:SF1">
    <property type="entry name" value="TRPR-LIKE PROTEIN YERC_YECD"/>
    <property type="match status" value="1"/>
</dbReference>
<dbReference type="GO" id="GO:0043565">
    <property type="term" value="F:sequence-specific DNA binding"/>
    <property type="evidence" value="ECO:0007669"/>
    <property type="project" value="InterPro"/>
</dbReference>
<protein>
    <recommendedName>
        <fullName evidence="3">TrpR, YerC/YecD</fullName>
    </recommendedName>
</protein>
<dbReference type="GO" id="GO:0003700">
    <property type="term" value="F:DNA-binding transcription factor activity"/>
    <property type="evidence" value="ECO:0007669"/>
    <property type="project" value="InterPro"/>
</dbReference>
<dbReference type="Pfam" id="PF01371">
    <property type="entry name" value="Trp_repressor"/>
    <property type="match status" value="1"/>
</dbReference>
<organism evidence="1 2">
    <name type="scientific">Candidatus Gottesmanbacteria bacterium RIFCSPLOWO2_01_FULL_49_10</name>
    <dbReference type="NCBI Taxonomy" id="1798396"/>
    <lineage>
        <taxon>Bacteria</taxon>
        <taxon>Candidatus Gottesmaniibacteriota</taxon>
    </lineage>
</organism>
<dbReference type="SUPFAM" id="SSF48295">
    <property type="entry name" value="TrpR-like"/>
    <property type="match status" value="1"/>
</dbReference>